<evidence type="ECO:0000259" key="2">
    <source>
        <dbReference type="PROSITE" id="PS50003"/>
    </source>
</evidence>
<feature type="compositionally biased region" description="Basic and acidic residues" evidence="1">
    <location>
        <begin position="2750"/>
        <end position="2759"/>
    </location>
</feature>
<feature type="compositionally biased region" description="Basic and acidic residues" evidence="1">
    <location>
        <begin position="851"/>
        <end position="867"/>
    </location>
</feature>
<dbReference type="STRING" id="4790.A0A0W8BVJ0"/>
<dbReference type="OrthoDB" id="66612at2759"/>
<feature type="compositionally biased region" description="Basic and acidic residues" evidence="1">
    <location>
        <begin position="952"/>
        <end position="962"/>
    </location>
</feature>
<name>A0A0W8BVJ0_PHYNI</name>
<dbReference type="InterPro" id="IPR011993">
    <property type="entry name" value="PH-like_dom_sf"/>
</dbReference>
<dbReference type="InterPro" id="IPR000048">
    <property type="entry name" value="IQ_motif_EF-hand-BS"/>
</dbReference>
<protein>
    <recommendedName>
        <fullName evidence="2">PH domain-containing protein</fullName>
    </recommendedName>
</protein>
<dbReference type="PROSITE" id="PS50096">
    <property type="entry name" value="IQ"/>
    <property type="match status" value="4"/>
</dbReference>
<feature type="compositionally biased region" description="Polar residues" evidence="1">
    <location>
        <begin position="982"/>
        <end position="1006"/>
    </location>
</feature>
<dbReference type="Pfam" id="PF00612">
    <property type="entry name" value="IQ"/>
    <property type="match status" value="3"/>
</dbReference>
<feature type="compositionally biased region" description="Basic and acidic residues" evidence="1">
    <location>
        <begin position="971"/>
        <end position="981"/>
    </location>
</feature>
<feature type="region of interest" description="Disordered" evidence="1">
    <location>
        <begin position="346"/>
        <end position="366"/>
    </location>
</feature>
<feature type="region of interest" description="Disordered" evidence="1">
    <location>
        <begin position="2750"/>
        <end position="2770"/>
    </location>
</feature>
<feature type="region of interest" description="Disordered" evidence="1">
    <location>
        <begin position="3333"/>
        <end position="3357"/>
    </location>
</feature>
<sequence length="3357" mass="376247">MRTTTEDTAVDIVLGVSAETVHAITVQQNKMMFQSPLSVMKEIVWDYSEKSVHFVLDDGAISPTFVFPVLTELEAHFTAILALPDLEKPPQQIYIGVLIGQKLPSPIQQRRALVGFNQPALLPMTKRRELLRNEQPVRNAASRERLGLEFIRSSFLCFTCSIGSDLRGLTLGVQQLRVFPSPDCHDRSACLFSYSYENLESCEVSGTRLELRFRTIHQLTKQPSYLVFQSLESQYIREAIWYFKNGTYMDASLREFLSSPRSSNDGIRGSHRGGVLMFFSDTGSLKQRIDACCRVIGCENLVELNDRSASRQDEASASNAIINFGQLSHTSRVLTSGLCEFHASCLSSSPNKRNSRQKSRDKTPVPKTMKPLIALLQSTHYTKMFKFQGQLLKRQNARTFHLRKIWHQKFVVLFETPVGGFLCYYDKITHCPGMTDTPKERRIIDLSSVLSIRPVSSSSPVRSNTNTSTMHAFDVVTLYRTWTFAALEPEQYEIWLHVLTECVEKHATIAPDKILRFPVKPAMTSQTCPSEATSIEISSHGVSFCTGHEAEVLLSTWYYTDLEKWSVVFQQGHLCCLLKCRSPAPASPSSPRNIGSDIVTQDFLFRTTEASTICLAIEFYVGKCMAKLEVLAGKFLEETQKSKRELVNDPATTKRGAIPKLQSVREHPIENVSLAPVGSPEHVKENATVVDLLPLAQQEKMLIKAVSKIDEINFPTTAEARNVTSANTDTQTLIDLEGIVQERMQNTLPSASSNGKRINEINSFGMESNITMEEIPASTNRPIMHLMDSQDSLGAPHETDTSTVKSLTEGVPPLVLSGLPNSVAGNDVLSELESIDLGDSVVNTIYSQGDNKPHEGETVSTHDEEKQVSTSLPEMRLDIEQIRRVEEWDESTNKTLPNGIDVSTPHEDCVVSPSSKNIKSFPPLDNLQAPLSSLPPMLLLTYSPSWPDESVIEDKMKQRTPPEEVEEDDRTSECDASERSDAFNSNISSASSPLRRTSPFSPLRTTSPKFPPIKKIKRSSPKKPLSGVNGKGVSLPKVSSVTFASGAATQELDSGEELEVLKCILVREGYLQRLGRASIAGHIGGAHLGETIDLLDLLRLATLETVEAIVAWRYYKQKGKANDKLRTPTEPEQFKWNGINYLLKVASDLEFLSKHTGLIEWLGFTLQRNPFILPLNLDCRAKLPQNSQPTDKIGIADSDRFLQVGGKRSQSTFDNLRSSNGEDAEALALALAERKRAKTPYETRVVNDEELVPNSPSKTGIIRPKSRTPLKAGKTKYSSVLPSQIGEVDMARLHEAEIVVLQEEAAFGRYARDIHGRVVPEDEAQRRFSMVELSRNAYNIPTTLKSSYTAEDPEGNALKLGDPTHSDIPGKLHVKKRSGMLGPISKPEWRTFERPPPPRRRARGAQLEETLAAERKANAQLGMLLDLMREETERKAMDVAYFESCVELQGYGEELRAFTIQAQRELVVLWKELQEKRYMFESKILNIQKKEELLNTFKAQHKAVKDATHAKRIESSITKVASLNQEQQRREEQEQVAIRAAAGAERDKHEQAAPIVQHFCATQIQRIVRGMLARELFAQMKIEFVVASTFIQAGIRGFLVRRRVAKMYWHNAASVHIQRVARGFVARRLAKQKRRRKQQMRSAERIQKVVRGRFGRVRMRKIRELVSWRLQLALAARAINAVALQELANACQTMVALPSIMKTEAKATSEEKPLPALVLGLVRLLILFTSDADDEWDIPNTRWREAARFLRCGVGVTRRMQKIADAAAGAARAWMSPSGGFSASGVAASTPCLRESVLGTALLDAYKGDLDFRIETFERISRGWQAAVAIFKWTTAFCAITRLQHLVECSTNDPFLVVIRTLSKREAQHEVTERRDADHGEEMLARRFVSAELVQTRNYPFHRRRPMLLVVASDVPRKARVVILQKLQAALPGLFLAITRPPATTKRSLGAQDPTQNFDFRTIRDALALGHSVILEGDVGLRDVTQRAFLRSFATVKQGLHPEPMCVLVRGAITNRSDLFGPKQGSDVEEQAYREEIVRRMVDADLKLALDRTARLRLELTYDDITREMVEQTKTDSPSPALVVVMEAVIVLLTPGKVYEGPSQSEIATSSVSWRLSRRLLGQPAFLRSKLHHVDVTTIPPANLLALERYLRHSLWPNAAVSRSHVDASRLLFALAAWVESATRTARLIAADGTGVLAPEITRFEPVPGLFERVVAFNNCPTDSVQDGAGEDSAVMELMDAVLADVRVYRTAHSLVGSSSNLCSQTRKKKTIDEQERCVVTLFHECRRIFASVYSPSSGQRWMTVISEDNIDSLLTPTGGESRVDKLPPKSQAEMYARLARLCLLQKRKFEDCPESIEPPSPYELVLRPHAIRLYRHVLQLNGYLTTVTIAELSRGHVQVDAFVHGGSSSQATSTQAAALTLAVELENILGRLSAAQARRTIVPISRIPSLMLDRLHLYCITRTQMIIPEFQQRLESSLRLSVKTAESSPGRVLLRRIVRMSAAERMVFTLVQHHEDGDFQAAFYAPGTSKYHNIRLSRDEAGELLHLSRHSTPSKLHRVLMKRFCLAKLTPKTSDVSAEGSDDDDQELVEEVDTITRYRLRRRIIARFPCVLRVLEDINQQVHKKQVIRVYVQVELSDEKSTGEGSSVGKISSRDAIRYRVWIPESCLEQTLVLQESEIEASLPVELSWKHSAGRERRDISREIVRRFFQWDPNGGREGGCVVAHLLCGSFWATEVDAVKNLIEKSRSDEQMKMERQSTKPQAQQNTKASVVSCTYMLDDRDTESDDESDNEEINRRRKTYSYDTEELVHHGSYHVNGLYVVVRITMRAQVLRDLQPVLVSPTDRVRESDSFTIKFCVYHPVSSGTANAEIHGHRDLREVVGPDQSALISSTSLDTLMRHIILTRLDAQVDRESTDRLKVIFLRDRLYAKQKATPVTKMFEQDSGANAAKLIGEDRRRGIAGERGVKVLTTAKVVSGCGRTLFTVFDVAANHRLEQAADSCVMLRVDAYVCATSARLSLLLEGSDLVHVVGDEDKELLLPLVHSDANTAEIAELEKERGRRLALMVLDHLRIEQRSDGRGDRLVLSEISFSPLDVSTREAKTVKIFKTIRAVGHDQVLLSAYLDGADSLSMRLELYDPASSSRCTLKLSRSTLAAILGIAEPLELDQLMGADRANLTTHICSLLHVEKMPDTLDGILDRPSTFVMSLEFDEQQAMECMRQHISGNSGADTEAVSQCSWTGITASTDGKYLSVRLQVQPTHKGQRWLLCSAFAPAELLVSARKFEWAGIPAELLSLLPENTETYDQPSSSVYLMFFRKICEQLRLEMYYDDEGSHESDQKRHENRSVRPKTISINFQ</sequence>
<proteinExistence type="predicted"/>
<dbReference type="SMART" id="SM00015">
    <property type="entry name" value="IQ"/>
    <property type="match status" value="4"/>
</dbReference>
<organism evidence="3 4">
    <name type="scientific">Phytophthora nicotianae</name>
    <name type="common">Potato buckeye rot agent</name>
    <name type="synonym">Phytophthora parasitica</name>
    <dbReference type="NCBI Taxonomy" id="4792"/>
    <lineage>
        <taxon>Eukaryota</taxon>
        <taxon>Sar</taxon>
        <taxon>Stramenopiles</taxon>
        <taxon>Oomycota</taxon>
        <taxon>Peronosporomycetes</taxon>
        <taxon>Peronosporales</taxon>
        <taxon>Peronosporaceae</taxon>
        <taxon>Phytophthora</taxon>
    </lineage>
</organism>
<dbReference type="SUPFAM" id="SSF50729">
    <property type="entry name" value="PH domain-like"/>
    <property type="match status" value="1"/>
</dbReference>
<dbReference type="InterPro" id="IPR001849">
    <property type="entry name" value="PH_domain"/>
</dbReference>
<feature type="region of interest" description="Disordered" evidence="1">
    <location>
        <begin position="850"/>
        <end position="870"/>
    </location>
</feature>
<dbReference type="EMBL" id="LNFO01005959">
    <property type="protein sequence ID" value="KUF75851.1"/>
    <property type="molecule type" value="Genomic_DNA"/>
</dbReference>
<feature type="region of interest" description="Disordered" evidence="1">
    <location>
        <begin position="951"/>
        <end position="1031"/>
    </location>
</feature>
<comment type="caution">
    <text evidence="3">The sequence shown here is derived from an EMBL/GenBank/DDBJ whole genome shotgun (WGS) entry which is preliminary data.</text>
</comment>
<feature type="region of interest" description="Disordered" evidence="1">
    <location>
        <begin position="1378"/>
        <end position="1404"/>
    </location>
</feature>
<evidence type="ECO:0000313" key="3">
    <source>
        <dbReference type="EMBL" id="KUF75851.1"/>
    </source>
</evidence>
<feature type="compositionally biased region" description="Basic residues" evidence="1">
    <location>
        <begin position="1012"/>
        <end position="1021"/>
    </location>
</feature>
<gene>
    <name evidence="3" type="ORF">AM587_10009434</name>
</gene>
<dbReference type="PROSITE" id="PS50003">
    <property type="entry name" value="PH_DOMAIN"/>
    <property type="match status" value="1"/>
</dbReference>
<feature type="compositionally biased region" description="Basic and acidic residues" evidence="1">
    <location>
        <begin position="3333"/>
        <end position="3346"/>
    </location>
</feature>
<dbReference type="Gene3D" id="2.30.29.30">
    <property type="entry name" value="Pleckstrin-homology domain (PH domain)/Phosphotyrosine-binding domain (PTB)"/>
    <property type="match status" value="1"/>
</dbReference>
<dbReference type="Gene3D" id="1.20.5.190">
    <property type="match status" value="1"/>
</dbReference>
<dbReference type="SMART" id="SM00233">
    <property type="entry name" value="PH"/>
    <property type="match status" value="1"/>
</dbReference>
<dbReference type="Proteomes" id="UP000052943">
    <property type="component" value="Unassembled WGS sequence"/>
</dbReference>
<evidence type="ECO:0000256" key="1">
    <source>
        <dbReference type="SAM" id="MobiDB-lite"/>
    </source>
</evidence>
<accession>A0A0W8BVJ0</accession>
<feature type="domain" description="PH" evidence="2">
    <location>
        <begin position="384"/>
        <end position="504"/>
    </location>
</feature>
<feature type="region of interest" description="Disordered" evidence="1">
    <location>
        <begin position="894"/>
        <end position="916"/>
    </location>
</feature>
<reference evidence="3 4" key="1">
    <citation type="submission" date="2015-11" db="EMBL/GenBank/DDBJ databases">
        <title>Genomes and virulence difference between two physiological races of Phytophthora nicotianae.</title>
        <authorList>
            <person name="Liu H."/>
            <person name="Ma X."/>
            <person name="Yu H."/>
            <person name="Fang D."/>
            <person name="Li Y."/>
            <person name="Wang X."/>
            <person name="Wang W."/>
            <person name="Dong Y."/>
            <person name="Xiao B."/>
        </authorList>
    </citation>
    <scope>NUCLEOTIDE SEQUENCE [LARGE SCALE GENOMIC DNA]</scope>
    <source>
        <strain evidence="4">race 0</strain>
    </source>
</reference>
<feature type="compositionally biased region" description="Polar residues" evidence="1">
    <location>
        <begin position="2760"/>
        <end position="2770"/>
    </location>
</feature>
<evidence type="ECO:0000313" key="4">
    <source>
        <dbReference type="Proteomes" id="UP000052943"/>
    </source>
</evidence>
<dbReference type="CDD" id="cd00821">
    <property type="entry name" value="PH"/>
    <property type="match status" value="1"/>
</dbReference>